<sequence>MSSSTPYKVLCVCLGNICRSPTAEVVLRHFCDEAQLNIHVDSAGTSNYHPGKAPDLRGQQHAKLRGYNLSALRARQLTVHDFIEFDLILAMDYENLDNIQNLMQKAQQQLGQLRAQVSLMSQHDHQYPQQEVPDPYYGGDAGFEHVLDQCESSSQAWVNYLKTQLQAQQKN</sequence>
<keyword evidence="3" id="KW-0378">Hydrolase</keyword>
<evidence type="ECO:0000256" key="5">
    <source>
        <dbReference type="PIRSR" id="PIRSR617867-1"/>
    </source>
</evidence>
<dbReference type="InterPro" id="IPR023485">
    <property type="entry name" value="Ptyr_pPase"/>
</dbReference>
<dbReference type="PRINTS" id="PR00719">
    <property type="entry name" value="LMWPTPASE"/>
</dbReference>
<proteinExistence type="inferred from homology"/>
<feature type="domain" description="Phosphotyrosine protein phosphatase I" evidence="7">
    <location>
        <begin position="7"/>
        <end position="160"/>
    </location>
</feature>
<dbReference type="InterPro" id="IPR017867">
    <property type="entry name" value="Tyr_phospatase_low_mol_wt"/>
</dbReference>
<comment type="caution">
    <text evidence="8">The sequence shown here is derived from an EMBL/GenBank/DDBJ whole genome shotgun (WGS) entry which is preliminary data.</text>
</comment>
<dbReference type="SUPFAM" id="SSF52788">
    <property type="entry name" value="Phosphotyrosine protein phosphatases I"/>
    <property type="match status" value="1"/>
</dbReference>
<dbReference type="AlphaFoldDB" id="A0A1T1H636"/>
<dbReference type="SMART" id="SM00226">
    <property type="entry name" value="LMWPc"/>
    <property type="match status" value="1"/>
</dbReference>
<dbReference type="Pfam" id="PF01451">
    <property type="entry name" value="LMWPc"/>
    <property type="match status" value="1"/>
</dbReference>
<evidence type="ECO:0000256" key="2">
    <source>
        <dbReference type="ARBA" id="ARBA00013064"/>
    </source>
</evidence>
<evidence type="ECO:0000256" key="1">
    <source>
        <dbReference type="ARBA" id="ARBA00011063"/>
    </source>
</evidence>
<dbReference type="InterPro" id="IPR050438">
    <property type="entry name" value="LMW_PTPase"/>
</dbReference>
<feature type="coiled-coil region" evidence="6">
    <location>
        <begin position="89"/>
        <end position="123"/>
    </location>
</feature>
<dbReference type="Proteomes" id="UP000191160">
    <property type="component" value="Unassembled WGS sequence"/>
</dbReference>
<dbReference type="EMBL" id="MVKX01000001">
    <property type="protein sequence ID" value="OOV85190.1"/>
    <property type="molecule type" value="Genomic_DNA"/>
</dbReference>
<reference evidence="8 9" key="1">
    <citation type="submission" date="2017-02" db="EMBL/GenBank/DDBJ databases">
        <title>Acinetobacter sp. ANC 4945, whole genome shotgun sequencing project.</title>
        <authorList>
            <person name="Radolfova-Krizova L."/>
            <person name="Al Atrouni A."/>
            <person name="Nemec A."/>
        </authorList>
    </citation>
    <scope>NUCLEOTIDE SEQUENCE [LARGE SCALE GENOMIC DNA]</scope>
    <source>
        <strain evidence="8 9">ANC 4945</strain>
    </source>
</reference>
<dbReference type="EC" id="3.1.3.48" evidence="2"/>
<dbReference type="GO" id="GO:0004725">
    <property type="term" value="F:protein tyrosine phosphatase activity"/>
    <property type="evidence" value="ECO:0007669"/>
    <property type="project" value="UniProtKB-EC"/>
</dbReference>
<evidence type="ECO:0000313" key="9">
    <source>
        <dbReference type="Proteomes" id="UP000191160"/>
    </source>
</evidence>
<feature type="active site" description="Nucleophile" evidence="5">
    <location>
        <position position="13"/>
    </location>
</feature>
<keyword evidence="4" id="KW-0904">Protein phosphatase</keyword>
<accession>A0A1T1H636</accession>
<name>A0A1T1H636_9GAMM</name>
<evidence type="ECO:0000256" key="6">
    <source>
        <dbReference type="SAM" id="Coils"/>
    </source>
</evidence>
<dbReference type="PANTHER" id="PTHR11717:SF7">
    <property type="entry name" value="LOW MOLECULAR WEIGHT PHOSPHOTYROSINE PROTEIN PHOSPHATASE"/>
    <property type="match status" value="1"/>
</dbReference>
<dbReference type="PANTHER" id="PTHR11717">
    <property type="entry name" value="LOW MOLECULAR WEIGHT PROTEIN TYROSINE PHOSPHATASE"/>
    <property type="match status" value="1"/>
</dbReference>
<gene>
    <name evidence="8" type="ORF">B1202_00620</name>
</gene>
<dbReference type="Gene3D" id="3.40.50.2300">
    <property type="match status" value="1"/>
</dbReference>
<protein>
    <recommendedName>
        <fullName evidence="2">protein-tyrosine-phosphatase</fullName>
        <ecNumber evidence="2">3.1.3.48</ecNumber>
    </recommendedName>
</protein>
<comment type="similarity">
    <text evidence="1">Belongs to the low molecular weight phosphotyrosine protein phosphatase family.</text>
</comment>
<evidence type="ECO:0000313" key="8">
    <source>
        <dbReference type="EMBL" id="OOV85190.1"/>
    </source>
</evidence>
<feature type="active site" evidence="5">
    <location>
        <position position="19"/>
    </location>
</feature>
<evidence type="ECO:0000256" key="4">
    <source>
        <dbReference type="ARBA" id="ARBA00022912"/>
    </source>
</evidence>
<evidence type="ECO:0000259" key="7">
    <source>
        <dbReference type="SMART" id="SM00226"/>
    </source>
</evidence>
<dbReference type="CDD" id="cd16343">
    <property type="entry name" value="LMWPTP"/>
    <property type="match status" value="1"/>
</dbReference>
<feature type="active site" description="Proton donor" evidence="5">
    <location>
        <position position="134"/>
    </location>
</feature>
<organism evidence="8 9">
    <name type="scientific">Acinetobacter amyesii</name>
    <dbReference type="NCBI Taxonomy" id="2942470"/>
    <lineage>
        <taxon>Bacteria</taxon>
        <taxon>Pseudomonadati</taxon>
        <taxon>Pseudomonadota</taxon>
        <taxon>Gammaproteobacteria</taxon>
        <taxon>Moraxellales</taxon>
        <taxon>Moraxellaceae</taxon>
        <taxon>Acinetobacter</taxon>
    </lineage>
</organism>
<evidence type="ECO:0000256" key="3">
    <source>
        <dbReference type="ARBA" id="ARBA00022801"/>
    </source>
</evidence>
<dbReference type="InterPro" id="IPR036196">
    <property type="entry name" value="Ptyr_pPase_sf"/>
</dbReference>
<keyword evidence="9" id="KW-1185">Reference proteome</keyword>
<keyword evidence="6" id="KW-0175">Coiled coil</keyword>
<dbReference type="RefSeq" id="WP_078188597.1">
    <property type="nucleotide sequence ID" value="NZ_JAMCOZ010000012.1"/>
</dbReference>